<evidence type="ECO:0000313" key="3">
    <source>
        <dbReference type="Proteomes" id="UP000321570"/>
    </source>
</evidence>
<feature type="transmembrane region" description="Helical" evidence="1">
    <location>
        <begin position="48"/>
        <end position="70"/>
    </location>
</feature>
<keyword evidence="1" id="KW-0812">Transmembrane</keyword>
<reference evidence="2 3" key="1">
    <citation type="submission" date="2019-07" db="EMBL/GenBank/DDBJ databases">
        <authorList>
            <person name="Jastrzebski P J."/>
            <person name="Paukszto L."/>
            <person name="Jastrzebski P J."/>
        </authorList>
    </citation>
    <scope>NUCLEOTIDE SEQUENCE [LARGE SCALE GENOMIC DNA]</scope>
    <source>
        <strain evidence="2 3">WMS-il1</strain>
    </source>
</reference>
<feature type="non-terminal residue" evidence="2">
    <location>
        <position position="94"/>
    </location>
</feature>
<evidence type="ECO:0000313" key="2">
    <source>
        <dbReference type="EMBL" id="VUZ40269.1"/>
    </source>
</evidence>
<name>A0A564XZQ9_HYMDI</name>
<dbReference type="EMBL" id="CABIJS010000033">
    <property type="protein sequence ID" value="VUZ40269.1"/>
    <property type="molecule type" value="Genomic_DNA"/>
</dbReference>
<sequence>PFYYVFNLTAYGIYIQPWKYPEFWNVQETIKTQARFKIFCSAVKTAGSLYGCGLGGAFLVDIGLSLFMVVMSSYNTRLKLLKELNDYKQAASIR</sequence>
<proteinExistence type="predicted"/>
<protein>
    <submittedName>
        <fullName evidence="2">Uncharacterized protein</fullName>
    </submittedName>
</protein>
<keyword evidence="1" id="KW-1133">Transmembrane helix</keyword>
<evidence type="ECO:0000256" key="1">
    <source>
        <dbReference type="SAM" id="Phobius"/>
    </source>
</evidence>
<dbReference type="AlphaFoldDB" id="A0A564XZQ9"/>
<gene>
    <name evidence="2" type="ORF">WMSIL1_LOCUS1555</name>
</gene>
<keyword evidence="3" id="KW-1185">Reference proteome</keyword>
<dbReference type="Proteomes" id="UP000321570">
    <property type="component" value="Unassembled WGS sequence"/>
</dbReference>
<keyword evidence="1" id="KW-0472">Membrane</keyword>
<accession>A0A564XZQ9</accession>
<organism evidence="2 3">
    <name type="scientific">Hymenolepis diminuta</name>
    <name type="common">Rat tapeworm</name>
    <dbReference type="NCBI Taxonomy" id="6216"/>
    <lineage>
        <taxon>Eukaryota</taxon>
        <taxon>Metazoa</taxon>
        <taxon>Spiralia</taxon>
        <taxon>Lophotrochozoa</taxon>
        <taxon>Platyhelminthes</taxon>
        <taxon>Cestoda</taxon>
        <taxon>Eucestoda</taxon>
        <taxon>Cyclophyllidea</taxon>
        <taxon>Hymenolepididae</taxon>
        <taxon>Hymenolepis</taxon>
    </lineage>
</organism>
<feature type="non-terminal residue" evidence="2">
    <location>
        <position position="1"/>
    </location>
</feature>